<dbReference type="STRING" id="885272.JonanDRAFT_1204"/>
<dbReference type="eggNOG" id="COG0436">
    <property type="taxonomic scope" value="Bacteria"/>
</dbReference>
<comment type="cofactor">
    <cofactor evidence="1 6">
        <name>pyridoxal 5'-phosphate</name>
        <dbReference type="ChEBI" id="CHEBI:597326"/>
    </cofactor>
</comment>
<evidence type="ECO:0000256" key="4">
    <source>
        <dbReference type="ARBA" id="ARBA00022679"/>
    </source>
</evidence>
<sequence>MADFSPAGRLEGVRSSRIRAVLDKARAMERAGRPVISFSVGEPDFDTPQPIKDGTCQALLANRTHYCSNRGVLELRQAVAGLMKSSSGLSYDPEEEILITTGGAEALHHALWAFVGPGDEVIILTPAFISYENVVRLCGARPVLVPCRPENGFQPDLDEVARHVTVRTRMIVVNNPCNPSGAVFPQELLAGLARLAERHNLLVLSDEIYNRLIYGGSAFCSMAGLPGMRERTLLVNGFSKTYAMTGWRVGYVSAPKELVSSMVKVHQYTTASGNTFVQEGLARGLADPATETAVRAMLQSFARRRELVVSGLQKISGLTFVRPQGAFYALVSTEGTGLSGEWFAADLLERCGVAVVPAGDFGPGLENFFRLSFAASESAIVRGLEKIRGFVESIARR</sequence>
<evidence type="ECO:0000256" key="5">
    <source>
        <dbReference type="ARBA" id="ARBA00022898"/>
    </source>
</evidence>
<dbReference type="SUPFAM" id="SSF53383">
    <property type="entry name" value="PLP-dependent transferases"/>
    <property type="match status" value="1"/>
</dbReference>
<dbReference type="EC" id="2.6.1.-" evidence="6"/>
<dbReference type="InterPro" id="IPR050596">
    <property type="entry name" value="AspAT/PAT-like"/>
</dbReference>
<dbReference type="InterPro" id="IPR004839">
    <property type="entry name" value="Aminotransferase_I/II_large"/>
</dbReference>
<name>H0ULS9_9BACT</name>
<dbReference type="InterPro" id="IPR015421">
    <property type="entry name" value="PyrdxlP-dep_Trfase_major"/>
</dbReference>
<evidence type="ECO:0000259" key="7">
    <source>
        <dbReference type="Pfam" id="PF00155"/>
    </source>
</evidence>
<organism evidence="8 9">
    <name type="scientific">Jonquetella anthropi DSM 22815</name>
    <dbReference type="NCBI Taxonomy" id="885272"/>
    <lineage>
        <taxon>Bacteria</taxon>
        <taxon>Thermotogati</taxon>
        <taxon>Synergistota</taxon>
        <taxon>Synergistia</taxon>
        <taxon>Synergistales</taxon>
        <taxon>Dethiosulfovibrionaceae</taxon>
        <taxon>Jonquetella</taxon>
    </lineage>
</organism>
<dbReference type="PANTHER" id="PTHR46383">
    <property type="entry name" value="ASPARTATE AMINOTRANSFERASE"/>
    <property type="match status" value="1"/>
</dbReference>
<evidence type="ECO:0000256" key="3">
    <source>
        <dbReference type="ARBA" id="ARBA00022576"/>
    </source>
</evidence>
<keyword evidence="9" id="KW-1185">Reference proteome</keyword>
<dbReference type="Gene3D" id="3.90.1150.10">
    <property type="entry name" value="Aspartate Aminotransferase, domain 1"/>
    <property type="match status" value="1"/>
</dbReference>
<dbReference type="AlphaFoldDB" id="H0ULS9"/>
<evidence type="ECO:0000256" key="2">
    <source>
        <dbReference type="ARBA" id="ARBA00007441"/>
    </source>
</evidence>
<dbReference type="InterPro" id="IPR015422">
    <property type="entry name" value="PyrdxlP-dep_Trfase_small"/>
</dbReference>
<dbReference type="GO" id="GO:0008483">
    <property type="term" value="F:transaminase activity"/>
    <property type="evidence" value="ECO:0007669"/>
    <property type="project" value="UniProtKB-KW"/>
</dbReference>
<dbReference type="Proteomes" id="UP000003806">
    <property type="component" value="Chromosome"/>
</dbReference>
<dbReference type="CDD" id="cd00609">
    <property type="entry name" value="AAT_like"/>
    <property type="match status" value="1"/>
</dbReference>
<dbReference type="FunFam" id="3.40.640.10:FF:000033">
    <property type="entry name" value="Aspartate aminotransferase"/>
    <property type="match status" value="1"/>
</dbReference>
<evidence type="ECO:0000256" key="1">
    <source>
        <dbReference type="ARBA" id="ARBA00001933"/>
    </source>
</evidence>
<evidence type="ECO:0000313" key="9">
    <source>
        <dbReference type="Proteomes" id="UP000003806"/>
    </source>
</evidence>
<dbReference type="HOGENOM" id="CLU_017584_4_3_0"/>
<dbReference type="InterPro" id="IPR004838">
    <property type="entry name" value="NHTrfase_class1_PyrdxlP-BS"/>
</dbReference>
<dbReference type="GO" id="GO:0006520">
    <property type="term" value="P:amino acid metabolic process"/>
    <property type="evidence" value="ECO:0007669"/>
    <property type="project" value="InterPro"/>
</dbReference>
<dbReference type="Pfam" id="PF00155">
    <property type="entry name" value="Aminotran_1_2"/>
    <property type="match status" value="1"/>
</dbReference>
<accession>H0ULS9</accession>
<dbReference type="GO" id="GO:0030170">
    <property type="term" value="F:pyridoxal phosphate binding"/>
    <property type="evidence" value="ECO:0007669"/>
    <property type="project" value="InterPro"/>
</dbReference>
<reference evidence="8 9" key="1">
    <citation type="submission" date="2011-11" db="EMBL/GenBank/DDBJ databases">
        <title>The Noncontiguous Finished genome of Jonquetella anthropi DSM 22815.</title>
        <authorList>
            <consortium name="US DOE Joint Genome Institute (JGI-PGF)"/>
            <person name="Lucas S."/>
            <person name="Copeland A."/>
            <person name="Lapidus A."/>
            <person name="Glavina del Rio T."/>
            <person name="Dalin E."/>
            <person name="Tice H."/>
            <person name="Bruce D."/>
            <person name="Goodwin L."/>
            <person name="Pitluck S."/>
            <person name="Peters L."/>
            <person name="Mikhailova N."/>
            <person name="Held B."/>
            <person name="Kyrpides N."/>
            <person name="Mavromatis K."/>
            <person name="Ivanova N."/>
            <person name="Markowitz V."/>
            <person name="Cheng J.-F."/>
            <person name="Hugenholtz P."/>
            <person name="Woyke T."/>
            <person name="Wu D."/>
            <person name="Gronow S."/>
            <person name="Wellnitz S."/>
            <person name="Brambilla E."/>
            <person name="Klenk H.-P."/>
            <person name="Eisen J.A."/>
        </authorList>
    </citation>
    <scope>NUCLEOTIDE SEQUENCE [LARGE SCALE GENOMIC DNA]</scope>
    <source>
        <strain evidence="8 9">DSM 22815</strain>
    </source>
</reference>
<evidence type="ECO:0000313" key="8">
    <source>
        <dbReference type="EMBL" id="EHM13570.1"/>
    </source>
</evidence>
<protein>
    <recommendedName>
        <fullName evidence="6">Aminotransferase</fullName>
        <ecNumber evidence="6">2.6.1.-</ecNumber>
    </recommendedName>
</protein>
<dbReference type="OrthoDB" id="9802328at2"/>
<dbReference type="PROSITE" id="PS00105">
    <property type="entry name" value="AA_TRANSFER_CLASS_1"/>
    <property type="match status" value="1"/>
</dbReference>
<gene>
    <name evidence="8" type="ORF">JonanDRAFT_1204</name>
</gene>
<dbReference type="EMBL" id="CM001376">
    <property type="protein sequence ID" value="EHM13570.1"/>
    <property type="molecule type" value="Genomic_DNA"/>
</dbReference>
<comment type="similarity">
    <text evidence="2 6">Belongs to the class-I pyridoxal-phosphate-dependent aminotransferase family.</text>
</comment>
<dbReference type="InterPro" id="IPR015424">
    <property type="entry name" value="PyrdxlP-dep_Trfase"/>
</dbReference>
<feature type="domain" description="Aminotransferase class I/classII large" evidence="7">
    <location>
        <begin position="34"/>
        <end position="381"/>
    </location>
</feature>
<dbReference type="Gene3D" id="3.40.640.10">
    <property type="entry name" value="Type I PLP-dependent aspartate aminotransferase-like (Major domain)"/>
    <property type="match status" value="1"/>
</dbReference>
<keyword evidence="3 6" id="KW-0032">Aminotransferase</keyword>
<dbReference type="PANTHER" id="PTHR46383:SF1">
    <property type="entry name" value="ASPARTATE AMINOTRANSFERASE"/>
    <property type="match status" value="1"/>
</dbReference>
<proteinExistence type="inferred from homology"/>
<evidence type="ECO:0000256" key="6">
    <source>
        <dbReference type="RuleBase" id="RU000481"/>
    </source>
</evidence>
<keyword evidence="5" id="KW-0663">Pyridoxal phosphate</keyword>
<keyword evidence="4 6" id="KW-0808">Transferase</keyword>
<dbReference type="RefSeq" id="WP_008523169.1">
    <property type="nucleotide sequence ID" value="NZ_CM001376.1"/>
</dbReference>